<evidence type="ECO:0000313" key="8">
    <source>
        <dbReference type="Proteomes" id="UP001634393"/>
    </source>
</evidence>
<dbReference type="SUPFAM" id="SSF57850">
    <property type="entry name" value="RING/U-box"/>
    <property type="match status" value="1"/>
</dbReference>
<evidence type="ECO:0000256" key="1">
    <source>
        <dbReference type="ARBA" id="ARBA00000900"/>
    </source>
</evidence>
<gene>
    <name evidence="7" type="ORF">ACJIZ3_019386</name>
</gene>
<organism evidence="7 8">
    <name type="scientific">Penstemon smallii</name>
    <dbReference type="NCBI Taxonomy" id="265156"/>
    <lineage>
        <taxon>Eukaryota</taxon>
        <taxon>Viridiplantae</taxon>
        <taxon>Streptophyta</taxon>
        <taxon>Embryophyta</taxon>
        <taxon>Tracheophyta</taxon>
        <taxon>Spermatophyta</taxon>
        <taxon>Magnoliopsida</taxon>
        <taxon>eudicotyledons</taxon>
        <taxon>Gunneridae</taxon>
        <taxon>Pentapetalae</taxon>
        <taxon>asterids</taxon>
        <taxon>lamiids</taxon>
        <taxon>Lamiales</taxon>
        <taxon>Plantaginaceae</taxon>
        <taxon>Cheloneae</taxon>
        <taxon>Penstemon</taxon>
    </lineage>
</organism>
<accession>A0ABD3T121</accession>
<dbReference type="SMART" id="SM00185">
    <property type="entry name" value="ARM"/>
    <property type="match status" value="4"/>
</dbReference>
<name>A0ABD3T121_9LAMI</name>
<dbReference type="Gene3D" id="3.30.40.10">
    <property type="entry name" value="Zinc/RING finger domain, C3HC4 (zinc finger)"/>
    <property type="match status" value="1"/>
</dbReference>
<feature type="domain" description="U-box" evidence="6">
    <location>
        <begin position="224"/>
        <end position="302"/>
    </location>
</feature>
<dbReference type="Pfam" id="PF00514">
    <property type="entry name" value="Arm"/>
    <property type="match status" value="1"/>
</dbReference>
<dbReference type="EMBL" id="JBJXBP010000005">
    <property type="protein sequence ID" value="KAL3830584.1"/>
    <property type="molecule type" value="Genomic_DNA"/>
</dbReference>
<dbReference type="Pfam" id="PF04564">
    <property type="entry name" value="U-box"/>
    <property type="match status" value="1"/>
</dbReference>
<dbReference type="InterPro" id="IPR013083">
    <property type="entry name" value="Znf_RING/FYVE/PHD"/>
</dbReference>
<evidence type="ECO:0000256" key="3">
    <source>
        <dbReference type="ARBA" id="ARBA00012483"/>
    </source>
</evidence>
<reference evidence="7 8" key="1">
    <citation type="submission" date="2024-12" db="EMBL/GenBank/DDBJ databases">
        <title>The unique morphological basis and parallel evolutionary history of personate flowers in Penstemon.</title>
        <authorList>
            <person name="Depatie T.H."/>
            <person name="Wessinger C.A."/>
        </authorList>
    </citation>
    <scope>NUCLEOTIDE SEQUENCE [LARGE SCALE GENOMIC DNA]</scope>
    <source>
        <strain evidence="7">WTNN_2</strain>
        <tissue evidence="7">Leaf</tissue>
    </source>
</reference>
<evidence type="ECO:0000256" key="4">
    <source>
        <dbReference type="ARBA" id="ARBA00022679"/>
    </source>
</evidence>
<keyword evidence="4" id="KW-0808">Transferase</keyword>
<dbReference type="PROSITE" id="PS51698">
    <property type="entry name" value="U_BOX"/>
    <property type="match status" value="1"/>
</dbReference>
<comment type="catalytic activity">
    <reaction evidence="1">
        <text>S-ubiquitinyl-[E2 ubiquitin-conjugating enzyme]-L-cysteine + [acceptor protein]-L-lysine = [E2 ubiquitin-conjugating enzyme]-L-cysteine + N(6)-ubiquitinyl-[acceptor protein]-L-lysine.</text>
        <dbReference type="EC" id="2.3.2.27"/>
    </reaction>
</comment>
<dbReference type="Gene3D" id="1.25.10.10">
    <property type="entry name" value="Leucine-rich Repeat Variant"/>
    <property type="match status" value="3"/>
</dbReference>
<keyword evidence="8" id="KW-1185">Reference proteome</keyword>
<dbReference type="InterPro" id="IPR045210">
    <property type="entry name" value="RING-Ubox_PUB"/>
</dbReference>
<protein>
    <recommendedName>
        <fullName evidence="3">RING-type E3 ubiquitin transferase</fullName>
        <ecNumber evidence="3">2.3.2.27</ecNumber>
    </recommendedName>
</protein>
<dbReference type="PANTHER" id="PTHR45958:SF4">
    <property type="entry name" value="U-BOX DOMAIN-CONTAINING PROTEIN 42-RELATED"/>
    <property type="match status" value="1"/>
</dbReference>
<dbReference type="AlphaFoldDB" id="A0ABD3T121"/>
<proteinExistence type="predicted"/>
<dbReference type="InterPro" id="IPR052608">
    <property type="entry name" value="U-box_domain_protein"/>
</dbReference>
<evidence type="ECO:0000256" key="5">
    <source>
        <dbReference type="ARBA" id="ARBA00022737"/>
    </source>
</evidence>
<dbReference type="EC" id="2.3.2.27" evidence="3"/>
<keyword evidence="5" id="KW-0677">Repeat</keyword>
<dbReference type="SUPFAM" id="SSF48371">
    <property type="entry name" value="ARM repeat"/>
    <property type="match status" value="2"/>
</dbReference>
<dbReference type="InterPro" id="IPR011989">
    <property type="entry name" value="ARM-like"/>
</dbReference>
<dbReference type="SMART" id="SM00504">
    <property type="entry name" value="Ubox"/>
    <property type="match status" value="1"/>
</dbReference>
<dbReference type="InterPro" id="IPR000225">
    <property type="entry name" value="Armadillo"/>
</dbReference>
<evidence type="ECO:0000256" key="2">
    <source>
        <dbReference type="ARBA" id="ARBA00004906"/>
    </source>
</evidence>
<dbReference type="CDD" id="cd16664">
    <property type="entry name" value="RING-Ubox_PUB"/>
    <property type="match status" value="1"/>
</dbReference>
<comment type="caution">
    <text evidence="7">The sequence shown here is derived from an EMBL/GenBank/DDBJ whole genome shotgun (WGS) entry which is preliminary data.</text>
</comment>
<comment type="pathway">
    <text evidence="2">Protein modification; protein ubiquitination.</text>
</comment>
<dbReference type="PANTHER" id="PTHR45958">
    <property type="entry name" value="RING-TYPE E3 UBIQUITIN TRANSFERASE"/>
    <property type="match status" value="1"/>
</dbReference>
<dbReference type="GO" id="GO:0061630">
    <property type="term" value="F:ubiquitin protein ligase activity"/>
    <property type="evidence" value="ECO:0007669"/>
    <property type="project" value="UniProtKB-EC"/>
</dbReference>
<sequence>MSASSSEWSKFREDTNPISTLAESLLSAISEILKAVICIQIENESFTEIGCYFYRASAVIMELHVNWSTPTNAIELLQSLSKRVDTAKTFTTELQKNAHKFQSLEVKTIMQQLEQVIRGIGENINSLPSLTYGDQEYVEKAAKSLSKEMKDVSFVLNQSRRLESKEHMEETDLYSVDIDESSAMNLTTYSQERSKKIIDKYDSRNLSMGSSLMSLPQLAQYMEPLYETFSCPLTKRVMEDPVTIESGITYERKAIIEWFEKIEDVENIVCPKSGQKLKSTSLSTNVALKATINEWKERNEAARIKVARAALSLASTENMVLEAIDDLTNVCKSKAYNKVQVRDIGIIPLLANFLEYKSRDVRFASLELLRLLAEDDEEGKDIIAKKVDVSTIIRMLSSNHKPLRNASVLLLLELSSTRFLCDMIGTVAGGILMLITVKLRQTLDAFTSDTAGEILKNLEKVSDNIKLMAENGYWEPLLTHLVEGNEETRMEMASYLAEVVLGPDIKTYVAERATPVLVHMVQSVNSLPRNVAFKALNQISKYHQNAKILIQAGVMQILIEEIFMQTIHNNESTSSSKTEAAAILANILESGIDLENFQVNTHGHTLASDYIVYNILSRIKNSTPDEMNLNLIHILLCLIKFAKASSTIVSVVKETEVSYNLIELINTPNEELGIASIKLLITLTPFMGHTLSDRLCKTKDQPESLVQNTTDIITEKDAVSVNFLAKLPHQNLTLNLALINSNTIPTVMKSISQIQRSGTRSSRHGSSYFEGLIGILVRLTTTLYDHQILQTARTYNFTSVFTELLTRSFTDEVQKLSARGLENLSKQSIVLSRPPKMKKTKVFKFFCFNKCVSIDLSKDQDFSLCSIHGGVCSSQETFCLVEAETVERLLSCLDHENVEVIEAALSALSTLLDDNVNVEKSVSLLSDKHVMKYVLNVVKEHKEESLWQKAFWVIERFLINGGDESISNISEDRLLPATLVSAFHHGDDCTREMAEKILRHLNKIPTITNTMTFTM</sequence>
<evidence type="ECO:0000259" key="6">
    <source>
        <dbReference type="PROSITE" id="PS51698"/>
    </source>
</evidence>
<dbReference type="InterPro" id="IPR003613">
    <property type="entry name" value="Ubox_domain"/>
</dbReference>
<evidence type="ECO:0000313" key="7">
    <source>
        <dbReference type="EMBL" id="KAL3830584.1"/>
    </source>
</evidence>
<dbReference type="InterPro" id="IPR016024">
    <property type="entry name" value="ARM-type_fold"/>
</dbReference>
<dbReference type="Proteomes" id="UP001634393">
    <property type="component" value="Unassembled WGS sequence"/>
</dbReference>